<comment type="similarity">
    <text evidence="1">Belongs to the peptidase C59 family.</text>
</comment>
<organism evidence="4 5">
    <name type="scientific">Bifidobacterium saimiriisciurei</name>
    <dbReference type="NCBI Taxonomy" id="2661627"/>
    <lineage>
        <taxon>Bacteria</taxon>
        <taxon>Bacillati</taxon>
        <taxon>Actinomycetota</taxon>
        <taxon>Actinomycetes</taxon>
        <taxon>Bifidobacteriales</taxon>
        <taxon>Bifidobacteriaceae</taxon>
        <taxon>Bifidobacterium</taxon>
    </lineage>
</organism>
<dbReference type="InterPro" id="IPR052193">
    <property type="entry name" value="Peptidase_C59"/>
</dbReference>
<dbReference type="RefSeq" id="WP_163199945.1">
    <property type="nucleotide sequence ID" value="NZ_WHZU01000003.1"/>
</dbReference>
<evidence type="ECO:0000259" key="3">
    <source>
        <dbReference type="Pfam" id="PF02275"/>
    </source>
</evidence>
<dbReference type="Pfam" id="PF02275">
    <property type="entry name" value="CBAH"/>
    <property type="match status" value="1"/>
</dbReference>
<evidence type="ECO:0000256" key="1">
    <source>
        <dbReference type="ARBA" id="ARBA00006625"/>
    </source>
</evidence>
<comment type="caution">
    <text evidence="4">The sequence shown here is derived from an EMBL/GenBank/DDBJ whole genome shotgun (WGS) entry which is preliminary data.</text>
</comment>
<keyword evidence="2 4" id="KW-0378">Hydrolase</keyword>
<dbReference type="SUPFAM" id="SSF56235">
    <property type="entry name" value="N-terminal nucleophile aminohydrolases (Ntn hydrolases)"/>
    <property type="match status" value="1"/>
</dbReference>
<proteinExistence type="inferred from homology"/>
<gene>
    <name evidence="4" type="ORF">GFD18_02835</name>
</gene>
<dbReference type="Gene3D" id="3.60.60.10">
    <property type="entry name" value="Penicillin V Acylase, Chain A"/>
    <property type="match status" value="1"/>
</dbReference>
<dbReference type="PANTHER" id="PTHR35527">
    <property type="entry name" value="CHOLOYLGLYCINE HYDROLASE"/>
    <property type="match status" value="1"/>
</dbReference>
<name>A0ABX0CDR3_9BIFI</name>
<protein>
    <submittedName>
        <fullName evidence="4">Linear amide C-N hydrolase</fullName>
    </submittedName>
</protein>
<reference evidence="4 5" key="1">
    <citation type="submission" date="2019-10" db="EMBL/GenBank/DDBJ databases">
        <title>Bifidobacterium from non-human primates.</title>
        <authorList>
            <person name="Modesto M."/>
        </authorList>
    </citation>
    <scope>NUCLEOTIDE SEQUENCE [LARGE SCALE GENOMIC DNA]</scope>
    <source>
        <strain evidence="4 5">SMA1</strain>
    </source>
</reference>
<feature type="domain" description="Choloylglycine hydrolase/NAAA C-terminal" evidence="3">
    <location>
        <begin position="2"/>
        <end position="315"/>
    </location>
</feature>
<dbReference type="GO" id="GO:0016787">
    <property type="term" value="F:hydrolase activity"/>
    <property type="evidence" value="ECO:0007669"/>
    <property type="project" value="UniProtKB-KW"/>
</dbReference>
<sequence>MCTGIELTSIQGNPYWGRTQDFEQDFEYAGVTIPSGTRIASTTTPFTVKCAVMGIVWAEDVHEHPVVLDGINEHGICGGSFYFDHFYRYVSTEKIRESGKVVLRGEELVTWILTQYSSLDEICNRLNDDIGITTEPGPMMGMSVPQHAVFQDETGRSIVVEPSKENGFRIFENPLGVFTNAPTFDWHLNNLKTYLERSSNRTFAYRDDEPIARFTMDEPMSGPLGLPADYKPESRFLRAAYAKLMSVEVTDEEAVNQIFQLLSCVNTPKGMLRIRQDKQVLVPWTQYTAVYDIAGKTLYANTYDNHAVRVMKFDDSSRWGSGLRYFRFYEDKPQYVPFGEW</sequence>
<dbReference type="PANTHER" id="PTHR35527:SF2">
    <property type="entry name" value="HYDROLASE"/>
    <property type="match status" value="1"/>
</dbReference>
<keyword evidence="5" id="KW-1185">Reference proteome</keyword>
<dbReference type="Proteomes" id="UP000475155">
    <property type="component" value="Unassembled WGS sequence"/>
</dbReference>
<accession>A0ABX0CDR3</accession>
<dbReference type="InterPro" id="IPR029132">
    <property type="entry name" value="CBAH/NAAA_C"/>
</dbReference>
<evidence type="ECO:0000313" key="5">
    <source>
        <dbReference type="Proteomes" id="UP000475155"/>
    </source>
</evidence>
<dbReference type="InterPro" id="IPR029055">
    <property type="entry name" value="Ntn_hydrolases_N"/>
</dbReference>
<evidence type="ECO:0000313" key="4">
    <source>
        <dbReference type="EMBL" id="NEH11034.1"/>
    </source>
</evidence>
<dbReference type="EMBL" id="WHZU01000003">
    <property type="protein sequence ID" value="NEH11034.1"/>
    <property type="molecule type" value="Genomic_DNA"/>
</dbReference>
<evidence type="ECO:0000256" key="2">
    <source>
        <dbReference type="ARBA" id="ARBA00022801"/>
    </source>
</evidence>